<dbReference type="PANTHER" id="PTHR13847:SF287">
    <property type="entry name" value="FAD-DEPENDENT OXIDOREDUCTASE DOMAIN-CONTAINING PROTEIN 1"/>
    <property type="match status" value="1"/>
</dbReference>
<reference evidence="4" key="1">
    <citation type="journal article" date="2019" name="Int. J. Syst. Evol. Microbiol.">
        <title>The Global Catalogue of Microorganisms (GCM) 10K type strain sequencing project: providing services to taxonomists for standard genome sequencing and annotation.</title>
        <authorList>
            <consortium name="The Broad Institute Genomics Platform"/>
            <consortium name="The Broad Institute Genome Sequencing Center for Infectious Disease"/>
            <person name="Wu L."/>
            <person name="Ma J."/>
        </authorList>
    </citation>
    <scope>NUCLEOTIDE SEQUENCE [LARGE SCALE GENOMIC DNA]</scope>
    <source>
        <strain evidence="4">CGMCC 1.16275</strain>
    </source>
</reference>
<name>A0ABW4I851_9SPHN</name>
<dbReference type="EMBL" id="JBHUDY010000003">
    <property type="protein sequence ID" value="MFD1613412.1"/>
    <property type="molecule type" value="Genomic_DNA"/>
</dbReference>
<dbReference type="SUPFAM" id="SSF51905">
    <property type="entry name" value="FAD/NAD(P)-binding domain"/>
    <property type="match status" value="1"/>
</dbReference>
<dbReference type="GO" id="GO:0016491">
    <property type="term" value="F:oxidoreductase activity"/>
    <property type="evidence" value="ECO:0007669"/>
    <property type="project" value="UniProtKB-KW"/>
</dbReference>
<dbReference type="Gene3D" id="3.50.50.60">
    <property type="entry name" value="FAD/NAD(P)-binding domain"/>
    <property type="match status" value="1"/>
</dbReference>
<proteinExistence type="predicted"/>
<feature type="domain" description="FAD dependent oxidoreductase" evidence="2">
    <location>
        <begin position="5"/>
        <end position="343"/>
    </location>
</feature>
<evidence type="ECO:0000313" key="3">
    <source>
        <dbReference type="EMBL" id="MFD1613412.1"/>
    </source>
</evidence>
<dbReference type="InterPro" id="IPR006076">
    <property type="entry name" value="FAD-dep_OxRdtase"/>
</dbReference>
<dbReference type="Pfam" id="PF01266">
    <property type="entry name" value="DAO"/>
    <property type="match status" value="1"/>
</dbReference>
<protein>
    <submittedName>
        <fullName evidence="3">NAD(P)/FAD-dependent oxidoreductase</fullName>
        <ecNumber evidence="3">1.-.-.-</ecNumber>
    </submittedName>
</protein>
<evidence type="ECO:0000313" key="4">
    <source>
        <dbReference type="Proteomes" id="UP001597115"/>
    </source>
</evidence>
<dbReference type="RefSeq" id="WP_380891500.1">
    <property type="nucleotide sequence ID" value="NZ_JBHUDY010000003.1"/>
</dbReference>
<dbReference type="Proteomes" id="UP001597115">
    <property type="component" value="Unassembled WGS sequence"/>
</dbReference>
<dbReference type="EC" id="1.-.-.-" evidence="3"/>
<gene>
    <name evidence="3" type="ORF">ACFSCW_16550</name>
</gene>
<accession>A0ABW4I851</accession>
<dbReference type="PANTHER" id="PTHR13847">
    <property type="entry name" value="SARCOSINE DEHYDROGENASE-RELATED"/>
    <property type="match status" value="1"/>
</dbReference>
<comment type="caution">
    <text evidence="3">The sequence shown here is derived from an EMBL/GenBank/DDBJ whole genome shotgun (WGS) entry which is preliminary data.</text>
</comment>
<evidence type="ECO:0000256" key="1">
    <source>
        <dbReference type="ARBA" id="ARBA00023002"/>
    </source>
</evidence>
<organism evidence="3 4">
    <name type="scientific">Sphingomonas tabacisoli</name>
    <dbReference type="NCBI Taxonomy" id="2249466"/>
    <lineage>
        <taxon>Bacteria</taxon>
        <taxon>Pseudomonadati</taxon>
        <taxon>Pseudomonadota</taxon>
        <taxon>Alphaproteobacteria</taxon>
        <taxon>Sphingomonadales</taxon>
        <taxon>Sphingomonadaceae</taxon>
        <taxon>Sphingomonas</taxon>
    </lineage>
</organism>
<dbReference type="InterPro" id="IPR036188">
    <property type="entry name" value="FAD/NAD-bd_sf"/>
</dbReference>
<evidence type="ECO:0000259" key="2">
    <source>
        <dbReference type="Pfam" id="PF01266"/>
    </source>
</evidence>
<sequence>MNTADFLVIGGGIAGLSAGARLAKHGKVVLLEAEDAVGYHSSGRSVTFSHFGIGGATVRALTAYSRAFFQNPPDGFDELAHVRPALFIANEAMVPALDELERITRSLTDAVDRFDEAEAVRYCPALRWAPDAVVAAFVHREGLKLDPNALLQGYARAIRAAGGEIVTGARVAEITPRWRIRTEAGETYEAPILVNAAGAWADHVAGLAGVKPLGLTPLRRTIIAFDPPSGMDVRDWPFVKTAADYMYMLPDSGRLLASPVDENSDDPCDAQPDELNMAIAAHRVTEFTTLEVKRITHKWAGLRTFAADRVPVAGFAPDAEGFFWLAGQGGYGLQTAPAMAEIAEALAIGAAWPDDIAAAGVSPEQIRPERLL</sequence>
<dbReference type="Gene3D" id="3.30.9.10">
    <property type="entry name" value="D-Amino Acid Oxidase, subunit A, domain 2"/>
    <property type="match status" value="1"/>
</dbReference>
<keyword evidence="4" id="KW-1185">Reference proteome</keyword>
<keyword evidence="1 3" id="KW-0560">Oxidoreductase</keyword>